<dbReference type="Proteomes" id="UP001142374">
    <property type="component" value="Unassembled WGS sequence"/>
</dbReference>
<evidence type="ECO:0000313" key="3">
    <source>
        <dbReference type="EMBL" id="MCQ8772465.1"/>
    </source>
</evidence>
<dbReference type="InterPro" id="IPR051324">
    <property type="entry name" value="Stress/Tellurium_Resist"/>
</dbReference>
<comment type="similarity">
    <text evidence="1">Belongs to the CAPAB/TerDEXZ family.</text>
</comment>
<dbReference type="CDD" id="cd06974">
    <property type="entry name" value="TerD_like"/>
    <property type="match status" value="1"/>
</dbReference>
<dbReference type="Gene3D" id="2.60.60.30">
    <property type="entry name" value="sav2460 like domains"/>
    <property type="match status" value="1"/>
</dbReference>
<evidence type="ECO:0000259" key="2">
    <source>
        <dbReference type="Pfam" id="PF02342"/>
    </source>
</evidence>
<organism evidence="3 4">
    <name type="scientific">Streptomyces telluris</name>
    <dbReference type="NCBI Taxonomy" id="2720021"/>
    <lineage>
        <taxon>Bacteria</taxon>
        <taxon>Bacillati</taxon>
        <taxon>Actinomycetota</taxon>
        <taxon>Actinomycetes</taxon>
        <taxon>Kitasatosporales</taxon>
        <taxon>Streptomycetaceae</taxon>
        <taxon>Streptomyces</taxon>
    </lineage>
</organism>
<dbReference type="Pfam" id="PF02342">
    <property type="entry name" value="TerD"/>
    <property type="match status" value="1"/>
</dbReference>
<proteinExistence type="inferred from homology"/>
<dbReference type="PANTHER" id="PTHR32097:SF4">
    <property type="entry name" value="GENERAL STRESS PROTEIN 16U"/>
    <property type="match status" value="1"/>
</dbReference>
<dbReference type="AlphaFoldDB" id="A0A9X2LJR1"/>
<keyword evidence="4" id="KW-1185">Reference proteome</keyword>
<sequence length="181" mass="18932">MSGLNKGAGGLSKGLGKVQVSLRWDPSPMGLPDNDLDLIAATYTAEEPYGKPAYLVHFDSRSPDGTILLNRDSRTGMGLGSDEVMTLELDRLSPTYARVVVGVAIQQGGGRKTFGDVANTGVRVTEGYTELAADDFAAVAGATAATVVEFVRTGQGAWEYRPVVRGFDADPAAFATVMGSA</sequence>
<dbReference type="PANTHER" id="PTHR32097">
    <property type="entry name" value="CAMP-BINDING PROTEIN 1-RELATED"/>
    <property type="match status" value="1"/>
</dbReference>
<dbReference type="RefSeq" id="WP_256791001.1">
    <property type="nucleotide sequence ID" value="NZ_JAATER010000217.1"/>
</dbReference>
<comment type="caution">
    <text evidence="3">The sequence shown here is derived from an EMBL/GenBank/DDBJ whole genome shotgun (WGS) entry which is preliminary data.</text>
</comment>
<dbReference type="EMBL" id="JANIID010000021">
    <property type="protein sequence ID" value="MCQ8772465.1"/>
    <property type="molecule type" value="Genomic_DNA"/>
</dbReference>
<evidence type="ECO:0000313" key="4">
    <source>
        <dbReference type="Proteomes" id="UP001142374"/>
    </source>
</evidence>
<dbReference type="InterPro" id="IPR003325">
    <property type="entry name" value="TerD"/>
</dbReference>
<accession>A0A9X2LJR1</accession>
<evidence type="ECO:0000256" key="1">
    <source>
        <dbReference type="ARBA" id="ARBA00008775"/>
    </source>
</evidence>
<gene>
    <name evidence="3" type="ORF">NQU55_22225</name>
</gene>
<reference evidence="3" key="1">
    <citation type="submission" date="2022-06" db="EMBL/GenBank/DDBJ databases">
        <title>WGS of actinobacteria.</title>
        <authorList>
            <person name="Thawai C."/>
        </authorList>
    </citation>
    <scope>NUCLEOTIDE SEQUENCE</scope>
    <source>
        <strain evidence="3">AA8</strain>
    </source>
</reference>
<protein>
    <submittedName>
        <fullName evidence="3">TerD family protein</fullName>
    </submittedName>
</protein>
<name>A0A9X2LJR1_9ACTN</name>
<feature type="domain" description="TerD" evidence="2">
    <location>
        <begin position="13"/>
        <end position="174"/>
    </location>
</feature>